<proteinExistence type="predicted"/>
<dbReference type="PANTHER" id="PTHR30231">
    <property type="entry name" value="DNA POLYMERASE III SUBUNIT EPSILON"/>
    <property type="match status" value="1"/>
</dbReference>
<organism evidence="5 6">
    <name type="scientific">Klebsiella pneumoniae</name>
    <dbReference type="NCBI Taxonomy" id="573"/>
    <lineage>
        <taxon>Bacteria</taxon>
        <taxon>Pseudomonadati</taxon>
        <taxon>Pseudomonadota</taxon>
        <taxon>Gammaproteobacteria</taxon>
        <taxon>Enterobacterales</taxon>
        <taxon>Enterobacteriaceae</taxon>
        <taxon>Klebsiella/Raoultella group</taxon>
        <taxon>Klebsiella</taxon>
        <taxon>Klebsiella pneumoniae complex</taxon>
    </lineage>
</organism>
<dbReference type="GO" id="GO:0006259">
    <property type="term" value="P:DNA metabolic process"/>
    <property type="evidence" value="ECO:0007669"/>
    <property type="project" value="UniProtKB-ARBA"/>
</dbReference>
<dbReference type="GO" id="GO:0008408">
    <property type="term" value="F:3'-5' exonuclease activity"/>
    <property type="evidence" value="ECO:0007669"/>
    <property type="project" value="TreeGrafter"/>
</dbReference>
<dbReference type="PANTHER" id="PTHR30231:SF4">
    <property type="entry name" value="PROTEIN NEN2"/>
    <property type="match status" value="1"/>
</dbReference>
<feature type="domain" description="Exonuclease" evidence="4">
    <location>
        <begin position="2"/>
        <end position="174"/>
    </location>
</feature>
<dbReference type="SUPFAM" id="SSF53098">
    <property type="entry name" value="Ribonuclease H-like"/>
    <property type="match status" value="1"/>
</dbReference>
<dbReference type="Proteomes" id="UP000629923">
    <property type="component" value="Unassembled WGS sequence"/>
</dbReference>
<dbReference type="InterPro" id="IPR012337">
    <property type="entry name" value="RNaseH-like_sf"/>
</dbReference>
<dbReference type="EMBL" id="JACLQZ010000002">
    <property type="protein sequence ID" value="MBC2873381.1"/>
    <property type="molecule type" value="Genomic_DNA"/>
</dbReference>
<evidence type="ECO:0000256" key="1">
    <source>
        <dbReference type="ARBA" id="ARBA00022722"/>
    </source>
</evidence>
<comment type="caution">
    <text evidence="5">The sequence shown here is derived from an EMBL/GenBank/DDBJ whole genome shotgun (WGS) entry which is preliminary data.</text>
</comment>
<dbReference type="GO" id="GO:0003676">
    <property type="term" value="F:nucleic acid binding"/>
    <property type="evidence" value="ECO:0007669"/>
    <property type="project" value="InterPro"/>
</dbReference>
<reference evidence="5" key="1">
    <citation type="submission" date="2020-08" db="EMBL/GenBank/DDBJ databases">
        <title>Tigecycline and colistin resistance in Klebsiella pneumoniae.</title>
        <authorList>
            <person name="Ramesh N."/>
            <person name="Shanthini T."/>
            <person name="Prasanth M."/>
            <person name="Senthilkumar N."/>
            <person name="Meesala Krishna M."/>
            <person name="Guruswami G."/>
        </authorList>
    </citation>
    <scope>NUCLEOTIDE SEQUENCE</scope>
    <source>
        <strain evidence="5">SHM 84C</strain>
    </source>
</reference>
<keyword evidence="3 5" id="KW-0269">Exonuclease</keyword>
<name>A0A923EMY8_KLEPN</name>
<keyword evidence="1" id="KW-0540">Nuclease</keyword>
<dbReference type="InterPro" id="IPR013520">
    <property type="entry name" value="Ribonucl_H"/>
</dbReference>
<dbReference type="InterPro" id="IPR036397">
    <property type="entry name" value="RNaseH_sf"/>
</dbReference>
<evidence type="ECO:0000313" key="5">
    <source>
        <dbReference type="EMBL" id="MBC2873381.1"/>
    </source>
</evidence>
<evidence type="ECO:0000313" key="6">
    <source>
        <dbReference type="Proteomes" id="UP000629923"/>
    </source>
</evidence>
<protein>
    <submittedName>
        <fullName evidence="5">3'-5' exonuclease</fullName>
    </submittedName>
</protein>
<evidence type="ECO:0000259" key="4">
    <source>
        <dbReference type="SMART" id="SM00479"/>
    </source>
</evidence>
<sequence length="204" mass="22827">MIATGVDIESTGIDFLSGHKIIEIAMVKYEIETRAMVDSFVMRFNPRRSIDPKAQAVHGICLEDLAAEPLLADHASSVASFLSSSDIWIAHNGEAFDIPFIRHELKSYGFSLPDVPLIDTLFSLWATEDGKRPRLEELAFSLGFVYDKAKAHSALYDTDLMMHCFFKARKNTASIAPIRKRLTALSPFSLSQLPVFTSFPPNRF</sequence>
<dbReference type="AlphaFoldDB" id="A0A923EMY8"/>
<dbReference type="Gene3D" id="3.30.420.10">
    <property type="entry name" value="Ribonuclease H-like superfamily/Ribonuclease H"/>
    <property type="match status" value="1"/>
</dbReference>
<evidence type="ECO:0000256" key="2">
    <source>
        <dbReference type="ARBA" id="ARBA00022801"/>
    </source>
</evidence>
<dbReference type="Pfam" id="PF00929">
    <property type="entry name" value="RNase_T"/>
    <property type="match status" value="1"/>
</dbReference>
<accession>A0A923EMY8</accession>
<evidence type="ECO:0000256" key="3">
    <source>
        <dbReference type="ARBA" id="ARBA00022839"/>
    </source>
</evidence>
<dbReference type="SMART" id="SM00479">
    <property type="entry name" value="EXOIII"/>
    <property type="match status" value="1"/>
</dbReference>
<gene>
    <name evidence="5" type="ORF">H7U18_26830</name>
</gene>
<keyword evidence="2" id="KW-0378">Hydrolase</keyword>
<dbReference type="CDD" id="cd06127">
    <property type="entry name" value="DEDDh"/>
    <property type="match status" value="1"/>
</dbReference>